<dbReference type="InterPro" id="IPR002376">
    <property type="entry name" value="Formyl_transf_N"/>
</dbReference>
<accession>A0A7D5GB64</accession>
<reference evidence="2 3" key="1">
    <citation type="submission" date="2020-07" db="EMBL/GenBank/DDBJ databases">
        <title>Gai3-2, isolated from salt lake.</title>
        <authorList>
            <person name="Cui H."/>
            <person name="Shi X."/>
        </authorList>
    </citation>
    <scope>NUCLEOTIDE SEQUENCE [LARGE SCALE GENOMIC DNA]</scope>
    <source>
        <strain evidence="2 3">Gai3-2</strain>
    </source>
</reference>
<dbReference type="RefSeq" id="WP_179168801.1">
    <property type="nucleotide sequence ID" value="NZ_CP058529.1"/>
</dbReference>
<dbReference type="Pfam" id="PF00551">
    <property type="entry name" value="Formyl_trans_N"/>
    <property type="match status" value="1"/>
</dbReference>
<dbReference type="SUPFAM" id="SSF53328">
    <property type="entry name" value="Formyltransferase"/>
    <property type="match status" value="1"/>
</dbReference>
<keyword evidence="2" id="KW-0808">Transferase</keyword>
<evidence type="ECO:0000259" key="1">
    <source>
        <dbReference type="Pfam" id="PF00551"/>
    </source>
</evidence>
<dbReference type="GO" id="GO:0016740">
    <property type="term" value="F:transferase activity"/>
    <property type="evidence" value="ECO:0007669"/>
    <property type="project" value="UniProtKB-KW"/>
</dbReference>
<name>A0A7D5GB64_9EURY</name>
<dbReference type="Gene3D" id="3.40.50.170">
    <property type="entry name" value="Formyl transferase, N-terminal domain"/>
    <property type="match status" value="1"/>
</dbReference>
<protein>
    <submittedName>
        <fullName evidence="2">Methionyl-tRNA formyltransferase-like protein</fullName>
    </submittedName>
</protein>
<evidence type="ECO:0000313" key="3">
    <source>
        <dbReference type="Proteomes" id="UP000509750"/>
    </source>
</evidence>
<dbReference type="AlphaFoldDB" id="A0A7D5GB64"/>
<dbReference type="Proteomes" id="UP000509750">
    <property type="component" value="Chromosome"/>
</dbReference>
<dbReference type="EMBL" id="CP058529">
    <property type="protein sequence ID" value="QLG27226.1"/>
    <property type="molecule type" value="Genomic_DNA"/>
</dbReference>
<feature type="domain" description="Formyl transferase N-terminal" evidence="1">
    <location>
        <begin position="109"/>
        <end position="214"/>
    </location>
</feature>
<proteinExistence type="predicted"/>
<dbReference type="OrthoDB" id="269878at2157"/>
<dbReference type="KEGG" id="halg:HUG10_06570"/>
<sequence length="260" mass="29126">MRVCLLLDEPTVSRYVADTLATLFAEPDVELTTVVYNEYEESRTPQETIERAIELREWTPVSLLTKLLGRPVPETDPVRLDFVVDLDSARTFHVRPSIVDGWKQRIPEETVESVAPHADVGIRFGFGFLVGPILSELDHGVLSFHHGDLREYRGMPMGFWEFVHGDDTAGITVQQLSETLDGGRIAALKTVPIDDLHTWGAVRRRLFVESDDMLATAVENIREGAVREPESLGDLYTLPRGAPVAKFVLKNATGYLRESI</sequence>
<organism evidence="2 3">
    <name type="scientific">Halorarum halophilum</name>
    <dbReference type="NCBI Taxonomy" id="2743090"/>
    <lineage>
        <taxon>Archaea</taxon>
        <taxon>Methanobacteriati</taxon>
        <taxon>Methanobacteriota</taxon>
        <taxon>Stenosarchaea group</taxon>
        <taxon>Halobacteria</taxon>
        <taxon>Halobacteriales</taxon>
        <taxon>Haloferacaceae</taxon>
        <taxon>Halorarum</taxon>
    </lineage>
</organism>
<keyword evidence="3" id="KW-1185">Reference proteome</keyword>
<evidence type="ECO:0000313" key="2">
    <source>
        <dbReference type="EMBL" id="QLG27226.1"/>
    </source>
</evidence>
<gene>
    <name evidence="2" type="ORF">HUG10_06570</name>
</gene>
<dbReference type="GeneID" id="56028481"/>
<dbReference type="InterPro" id="IPR036477">
    <property type="entry name" value="Formyl_transf_N_sf"/>
</dbReference>